<comment type="caution">
    <text evidence="7">The sequence shown here is derived from an EMBL/GenBank/DDBJ whole genome shotgun (WGS) entry which is preliminary data.</text>
</comment>
<dbReference type="SMART" id="SM01043">
    <property type="entry name" value="BTAD"/>
    <property type="match status" value="1"/>
</dbReference>
<dbReference type="PROSITE" id="PS51755">
    <property type="entry name" value="OMPR_PHOB"/>
    <property type="match status" value="1"/>
</dbReference>
<dbReference type="CDD" id="cd15831">
    <property type="entry name" value="BTAD"/>
    <property type="match status" value="1"/>
</dbReference>
<dbReference type="InterPro" id="IPR001867">
    <property type="entry name" value="OmpR/PhoB-type_DNA-bd"/>
</dbReference>
<dbReference type="Gene3D" id="3.40.50.300">
    <property type="entry name" value="P-loop containing nucleotide triphosphate hydrolases"/>
    <property type="match status" value="1"/>
</dbReference>
<evidence type="ECO:0000256" key="5">
    <source>
        <dbReference type="SAM" id="MobiDB-lite"/>
    </source>
</evidence>
<dbReference type="Gene3D" id="1.25.40.10">
    <property type="entry name" value="Tetratricopeptide repeat domain"/>
    <property type="match status" value="3"/>
</dbReference>
<dbReference type="PANTHER" id="PTHR47691">
    <property type="entry name" value="REGULATOR-RELATED"/>
    <property type="match status" value="1"/>
</dbReference>
<dbReference type="PANTHER" id="PTHR47691:SF3">
    <property type="entry name" value="HTH-TYPE TRANSCRIPTIONAL REGULATOR RV0890C-RELATED"/>
    <property type="match status" value="1"/>
</dbReference>
<dbReference type="SMART" id="SM00862">
    <property type="entry name" value="Trans_reg_C"/>
    <property type="match status" value="1"/>
</dbReference>
<dbReference type="Pfam" id="PF00486">
    <property type="entry name" value="Trans_reg_C"/>
    <property type="match status" value="1"/>
</dbReference>
<evidence type="ECO:0000256" key="4">
    <source>
        <dbReference type="PROSITE-ProRule" id="PRU01091"/>
    </source>
</evidence>
<dbReference type="InterPro" id="IPR027417">
    <property type="entry name" value="P-loop_NTPase"/>
</dbReference>
<dbReference type="InterPro" id="IPR016032">
    <property type="entry name" value="Sig_transdc_resp-reg_C-effctor"/>
</dbReference>
<organism evidence="7 8">
    <name type="scientific">Streptomyces catenulae</name>
    <dbReference type="NCBI Taxonomy" id="66875"/>
    <lineage>
        <taxon>Bacteria</taxon>
        <taxon>Bacillati</taxon>
        <taxon>Actinomycetota</taxon>
        <taxon>Actinomycetes</taxon>
        <taxon>Kitasatosporales</taxon>
        <taxon>Streptomycetaceae</taxon>
        <taxon>Streptomyces</taxon>
    </lineage>
</organism>
<dbReference type="Proteomes" id="UP001550853">
    <property type="component" value="Unassembled WGS sequence"/>
</dbReference>
<dbReference type="Pfam" id="PF03704">
    <property type="entry name" value="BTAD"/>
    <property type="match status" value="1"/>
</dbReference>
<evidence type="ECO:0000259" key="6">
    <source>
        <dbReference type="PROSITE" id="PS51755"/>
    </source>
</evidence>
<dbReference type="Pfam" id="PF00931">
    <property type="entry name" value="NB-ARC"/>
    <property type="match status" value="1"/>
</dbReference>
<sequence length="1075" mass="115562">MRFGVLGPLAVWDGDGEAVRVPETKVRMLLADLLVHEGHMVTTDRLISDLWGERPPADPANALQVKISQLRRVVGKHRVLRVPGGYRLPLEAEELDAARFQALLRRAGKVSDARGRTGLLTEALGLWRGGKAYADLADEEFALPTARYLEEQRLAALEEQAEARLSCGEHIALADELTAQVTEHPLRERLRASQLRALCRAGRRGEALTSYRELRELLGRELGVEPGPELVTLYESLLRGRPTSGAASGPAPARPEHDAPRHNLPAPLTPLVGRDRAVDQVCGLLHTARLVTLTGPGGVGKTRLSIETARRLVGAFPDGVWLVELGTRRGSVTELSEQVAAALGLGGNGASETPAGTPRPAPGAWLSALLRERDTLIVLDNCEQSVDEVAELVTGLLQSVPGLRLLVTSREALHVAGEVIHPVEPLPLADAVELFTARATAAAPGFALDATNAAAVAVICRRLDGVPLALELAATRVRTLGMQGLADRLDDRFRLLTGGRRGAPARQQTLRAVIDWSWELLTDPERITLRRLTVHADGCTLEAAEAVCAGAGLASHEVVGLLGRLIDRSLIVTTEGPDGVRYRLLESVAAYGAERLAAAGEVAAVRRRHRQYHVAFAERAAQHLRGPGQRRWLLLLDTEGANLRAALDSAVTDGNPDDALRLSKALSWYWMLRGRVAEARRFLTRALASCADRAPAEAAGVTALNAGFALLAGERVPMPPYERITDPVVRARVRWFNAYAHFHAGDVAESERITGEALAAFQELEDDWGIAAALALRSVHALMRSDLTALRKDSEQSTAMFRSLEDRWGQLRGLASLATLAEITGAYQEAADLLHDGLRMAQELGLATEVSSRLSSLGRIALLTGHHDEARALHERARRLAAEQSFRFGEVHAEIGLALGARRSGDLRTAEHYLTRIRAWYRQITREAANPLVLAELGFVAEVRGDAEATRTLHQEGLEGARAVADPRGVALASEGLAGAEMLHGRGENAALLLGAATAARAAVGAPLPWAERHDVTRITTAALAALGEERFARAHARGHRMSLEEALAHTGLAAPAAPRIAGEHPAAACCASPE</sequence>
<comment type="similarity">
    <text evidence="1">Belongs to the AfsR/DnrI/RedD regulatory family.</text>
</comment>
<evidence type="ECO:0000256" key="1">
    <source>
        <dbReference type="ARBA" id="ARBA00005820"/>
    </source>
</evidence>
<keyword evidence="2" id="KW-0902">Two-component regulatory system</keyword>
<dbReference type="SUPFAM" id="SSF48452">
    <property type="entry name" value="TPR-like"/>
    <property type="match status" value="2"/>
</dbReference>
<dbReference type="InterPro" id="IPR011990">
    <property type="entry name" value="TPR-like_helical_dom_sf"/>
</dbReference>
<feature type="domain" description="OmpR/PhoB-type" evidence="6">
    <location>
        <begin position="1"/>
        <end position="90"/>
    </location>
</feature>
<dbReference type="InterPro" id="IPR005158">
    <property type="entry name" value="BTAD"/>
</dbReference>
<dbReference type="Gene3D" id="1.10.10.10">
    <property type="entry name" value="Winged helix-like DNA-binding domain superfamily/Winged helix DNA-binding domain"/>
    <property type="match status" value="1"/>
</dbReference>
<gene>
    <name evidence="7" type="ORF">AB0E61_18085</name>
</gene>
<proteinExistence type="inferred from homology"/>
<feature type="region of interest" description="Disordered" evidence="5">
    <location>
        <begin position="241"/>
        <end position="269"/>
    </location>
</feature>
<dbReference type="InterPro" id="IPR036388">
    <property type="entry name" value="WH-like_DNA-bd_sf"/>
</dbReference>
<keyword evidence="8" id="KW-1185">Reference proteome</keyword>
<dbReference type="RefSeq" id="WP_051739816.1">
    <property type="nucleotide sequence ID" value="NZ_JBEZVI010000014.1"/>
</dbReference>
<protein>
    <submittedName>
        <fullName evidence="7">BTAD domain-containing putative transcriptional regulator</fullName>
    </submittedName>
</protein>
<name>A0ABV2Z1W4_9ACTN</name>
<feature type="DNA-binding region" description="OmpR/PhoB-type" evidence="4">
    <location>
        <begin position="1"/>
        <end position="90"/>
    </location>
</feature>
<evidence type="ECO:0000313" key="7">
    <source>
        <dbReference type="EMBL" id="MEU3711992.1"/>
    </source>
</evidence>
<evidence type="ECO:0000256" key="2">
    <source>
        <dbReference type="ARBA" id="ARBA00023012"/>
    </source>
</evidence>
<keyword evidence="3 4" id="KW-0238">DNA-binding</keyword>
<dbReference type="SUPFAM" id="SSF52540">
    <property type="entry name" value="P-loop containing nucleoside triphosphate hydrolases"/>
    <property type="match status" value="1"/>
</dbReference>
<dbReference type="PRINTS" id="PR00364">
    <property type="entry name" value="DISEASERSIST"/>
</dbReference>
<feature type="compositionally biased region" description="Low complexity" evidence="5">
    <location>
        <begin position="241"/>
        <end position="251"/>
    </location>
</feature>
<dbReference type="EMBL" id="JBEZVI010000014">
    <property type="protein sequence ID" value="MEU3711992.1"/>
    <property type="molecule type" value="Genomic_DNA"/>
</dbReference>
<reference evidence="7 8" key="1">
    <citation type="submission" date="2024-06" db="EMBL/GenBank/DDBJ databases">
        <title>The Natural Products Discovery Center: Release of the First 8490 Sequenced Strains for Exploring Actinobacteria Biosynthetic Diversity.</title>
        <authorList>
            <person name="Kalkreuter E."/>
            <person name="Kautsar S.A."/>
            <person name="Yang D."/>
            <person name="Bader C.D."/>
            <person name="Teijaro C.N."/>
            <person name="Fluegel L."/>
            <person name="Davis C.M."/>
            <person name="Simpson J.R."/>
            <person name="Lauterbach L."/>
            <person name="Steele A.D."/>
            <person name="Gui C."/>
            <person name="Meng S."/>
            <person name="Li G."/>
            <person name="Viehrig K."/>
            <person name="Ye F."/>
            <person name="Su P."/>
            <person name="Kiefer A.F."/>
            <person name="Nichols A."/>
            <person name="Cepeda A.J."/>
            <person name="Yan W."/>
            <person name="Fan B."/>
            <person name="Jiang Y."/>
            <person name="Adhikari A."/>
            <person name="Zheng C.-J."/>
            <person name="Schuster L."/>
            <person name="Cowan T.M."/>
            <person name="Smanski M.J."/>
            <person name="Chevrette M.G."/>
            <person name="De Carvalho L.P.S."/>
            <person name="Shen B."/>
        </authorList>
    </citation>
    <scope>NUCLEOTIDE SEQUENCE [LARGE SCALE GENOMIC DNA]</scope>
    <source>
        <strain evidence="7 8">NPDC033039</strain>
    </source>
</reference>
<accession>A0ABV2Z1W4</accession>
<evidence type="ECO:0000256" key="3">
    <source>
        <dbReference type="ARBA" id="ARBA00023125"/>
    </source>
</evidence>
<dbReference type="SUPFAM" id="SSF46894">
    <property type="entry name" value="C-terminal effector domain of the bipartite response regulators"/>
    <property type="match status" value="1"/>
</dbReference>
<evidence type="ECO:0000313" key="8">
    <source>
        <dbReference type="Proteomes" id="UP001550853"/>
    </source>
</evidence>
<dbReference type="InterPro" id="IPR002182">
    <property type="entry name" value="NB-ARC"/>
</dbReference>